<dbReference type="AlphaFoldDB" id="A0A848DL61"/>
<accession>A0A848DL61</accession>
<gene>
    <name evidence="2" type="ORF">HF519_18235</name>
</gene>
<organism evidence="2 3">
    <name type="scientific">Pseudonocardia bannensis</name>
    <dbReference type="NCBI Taxonomy" id="630973"/>
    <lineage>
        <taxon>Bacteria</taxon>
        <taxon>Bacillati</taxon>
        <taxon>Actinomycetota</taxon>
        <taxon>Actinomycetes</taxon>
        <taxon>Pseudonocardiales</taxon>
        <taxon>Pseudonocardiaceae</taxon>
        <taxon>Pseudonocardia</taxon>
    </lineage>
</organism>
<feature type="compositionally biased region" description="Acidic residues" evidence="1">
    <location>
        <begin position="141"/>
        <end position="164"/>
    </location>
</feature>
<sequence length="164" mass="16591">MGALDDSRISENIGVELGPDPEAHFGPAALSGMAGVVGAGPEDDGAEDGIFYGTDPLAGGDGLDAQDVSLTEAAADDLPPAEPPLDDFPPVEPPLDAAPIDAALVVDVPGATEPVGDPLADPAPDPEAEAEPWVDPLPEPLADEAEPDWDESPTEADLDLDEIG</sequence>
<proteinExistence type="predicted"/>
<keyword evidence="3" id="KW-1185">Reference proteome</keyword>
<feature type="region of interest" description="Disordered" evidence="1">
    <location>
        <begin position="1"/>
        <end position="96"/>
    </location>
</feature>
<name>A0A848DL61_9PSEU</name>
<feature type="region of interest" description="Disordered" evidence="1">
    <location>
        <begin position="108"/>
        <end position="164"/>
    </location>
</feature>
<dbReference type="Proteomes" id="UP000586918">
    <property type="component" value="Unassembled WGS sequence"/>
</dbReference>
<comment type="caution">
    <text evidence="2">The sequence shown here is derived from an EMBL/GenBank/DDBJ whole genome shotgun (WGS) entry which is preliminary data.</text>
</comment>
<evidence type="ECO:0000256" key="1">
    <source>
        <dbReference type="SAM" id="MobiDB-lite"/>
    </source>
</evidence>
<dbReference type="RefSeq" id="WP_169414178.1">
    <property type="nucleotide sequence ID" value="NZ_JAAXKZ010000070.1"/>
</dbReference>
<evidence type="ECO:0000313" key="3">
    <source>
        <dbReference type="Proteomes" id="UP000586918"/>
    </source>
</evidence>
<feature type="compositionally biased region" description="Pro residues" evidence="1">
    <location>
        <begin position="80"/>
        <end position="93"/>
    </location>
</feature>
<evidence type="ECO:0000313" key="2">
    <source>
        <dbReference type="EMBL" id="NMH93477.1"/>
    </source>
</evidence>
<reference evidence="2 3" key="1">
    <citation type="submission" date="2020-04" db="EMBL/GenBank/DDBJ databases">
        <authorList>
            <person name="Klaysubun C."/>
            <person name="Duangmal K."/>
            <person name="Lipun K."/>
        </authorList>
    </citation>
    <scope>NUCLEOTIDE SEQUENCE [LARGE SCALE GENOMIC DNA]</scope>
    <source>
        <strain evidence="2 3">DSM 45300</strain>
    </source>
</reference>
<dbReference type="EMBL" id="JAAXKZ010000070">
    <property type="protein sequence ID" value="NMH93477.1"/>
    <property type="molecule type" value="Genomic_DNA"/>
</dbReference>
<protein>
    <submittedName>
        <fullName evidence="2">Uncharacterized protein</fullName>
    </submittedName>
</protein>